<keyword evidence="3" id="KW-1185">Reference proteome</keyword>
<dbReference type="Proteomes" id="UP001596160">
    <property type="component" value="Unassembled WGS sequence"/>
</dbReference>
<dbReference type="RefSeq" id="WP_344480372.1">
    <property type="nucleotide sequence ID" value="NZ_BAAASB010000014.1"/>
</dbReference>
<sequence length="135" mass="14249">MREPDPTAATIAARIEMLYGQPLGVLEAHSGAGPHNSMLTALIGSLTDLRLAERTITFHRDRLLQLAHPERSIGSFDAGHLLDNARRISEAVAARDAHAKTLSAVLQSLHRVPVPATEAPPAAPAPLPAPAAPAR</sequence>
<evidence type="ECO:0000313" key="3">
    <source>
        <dbReference type="Proteomes" id="UP001596160"/>
    </source>
</evidence>
<dbReference type="EMBL" id="JBHSKP010000013">
    <property type="protein sequence ID" value="MFC5154057.1"/>
    <property type="molecule type" value="Genomic_DNA"/>
</dbReference>
<feature type="region of interest" description="Disordered" evidence="1">
    <location>
        <begin position="116"/>
        <end position="135"/>
    </location>
</feature>
<comment type="caution">
    <text evidence="2">The sequence shown here is derived from an EMBL/GenBank/DDBJ whole genome shotgun (WGS) entry which is preliminary data.</text>
</comment>
<proteinExistence type="predicted"/>
<evidence type="ECO:0000313" key="2">
    <source>
        <dbReference type="EMBL" id="MFC5154057.1"/>
    </source>
</evidence>
<feature type="compositionally biased region" description="Pro residues" evidence="1">
    <location>
        <begin position="121"/>
        <end position="135"/>
    </location>
</feature>
<name>A0ABW0AKH7_9ACTN</name>
<protein>
    <submittedName>
        <fullName evidence="2">Uncharacterized protein</fullName>
    </submittedName>
</protein>
<reference evidence="3" key="1">
    <citation type="journal article" date="2019" name="Int. J. Syst. Evol. Microbiol.">
        <title>The Global Catalogue of Microorganisms (GCM) 10K type strain sequencing project: providing services to taxonomists for standard genome sequencing and annotation.</title>
        <authorList>
            <consortium name="The Broad Institute Genomics Platform"/>
            <consortium name="The Broad Institute Genome Sequencing Center for Infectious Disease"/>
            <person name="Wu L."/>
            <person name="Ma J."/>
        </authorList>
    </citation>
    <scope>NUCLEOTIDE SEQUENCE [LARGE SCALE GENOMIC DNA]</scope>
    <source>
        <strain evidence="3">PCU 266</strain>
    </source>
</reference>
<evidence type="ECO:0000256" key="1">
    <source>
        <dbReference type="SAM" id="MobiDB-lite"/>
    </source>
</evidence>
<gene>
    <name evidence="2" type="ORF">ACFPRH_20185</name>
</gene>
<accession>A0ABW0AKH7</accession>
<organism evidence="2 3">
    <name type="scientific">Streptomyces amakusaensis</name>
    <dbReference type="NCBI Taxonomy" id="67271"/>
    <lineage>
        <taxon>Bacteria</taxon>
        <taxon>Bacillati</taxon>
        <taxon>Actinomycetota</taxon>
        <taxon>Actinomycetes</taxon>
        <taxon>Kitasatosporales</taxon>
        <taxon>Streptomycetaceae</taxon>
        <taxon>Streptomyces</taxon>
    </lineage>
</organism>